<dbReference type="Proteomes" id="UP000019763">
    <property type="component" value="Unassembled WGS sequence"/>
</dbReference>
<proteinExistence type="inferred from homology"/>
<dbReference type="NCBIfam" id="TIGR00091">
    <property type="entry name" value="tRNA (guanosine(46)-N7)-methyltransferase TrmB"/>
    <property type="match status" value="1"/>
</dbReference>
<dbReference type="EC" id="2.1.1.33" evidence="9"/>
<evidence type="ECO:0000256" key="5">
    <source>
        <dbReference type="ARBA" id="ARBA00022691"/>
    </source>
</evidence>
<feature type="binding site" evidence="9">
    <location>
        <position position="161"/>
    </location>
    <ligand>
        <name>S-adenosyl-L-methionine</name>
        <dbReference type="ChEBI" id="CHEBI:59789"/>
    </ligand>
</feature>
<dbReference type="HAMAP" id="MF_03055">
    <property type="entry name" value="tRNA_methyltr_TrmB_euk"/>
    <property type="match status" value="1"/>
</dbReference>
<evidence type="ECO:0000256" key="4">
    <source>
        <dbReference type="ARBA" id="ARBA00022679"/>
    </source>
</evidence>
<dbReference type="Pfam" id="PF02390">
    <property type="entry name" value="Methyltransf_4"/>
    <property type="match status" value="1"/>
</dbReference>
<evidence type="ECO:0000256" key="1">
    <source>
        <dbReference type="ARBA" id="ARBA00000142"/>
    </source>
</evidence>
<evidence type="ECO:0000313" key="11">
    <source>
        <dbReference type="Proteomes" id="UP000019763"/>
    </source>
</evidence>
<comment type="function">
    <text evidence="9">Catalyzes the formation of N(7)-methylguanine at position 46 (m7G46) in tRNA.</text>
</comment>
<dbReference type="OMA" id="LPNYFAK"/>
<comment type="catalytic activity">
    <reaction evidence="1 9">
        <text>guanosine(46) in tRNA + S-adenosyl-L-methionine = N(7)-methylguanosine(46) in tRNA + S-adenosyl-L-homocysteine</text>
        <dbReference type="Rhea" id="RHEA:42708"/>
        <dbReference type="Rhea" id="RHEA-COMP:10188"/>
        <dbReference type="Rhea" id="RHEA-COMP:10189"/>
        <dbReference type="ChEBI" id="CHEBI:57856"/>
        <dbReference type="ChEBI" id="CHEBI:59789"/>
        <dbReference type="ChEBI" id="CHEBI:74269"/>
        <dbReference type="ChEBI" id="CHEBI:74480"/>
        <dbReference type="EC" id="2.1.1.33"/>
    </reaction>
</comment>
<feature type="binding site" evidence="9">
    <location>
        <begin position="240"/>
        <end position="242"/>
    </location>
    <ligand>
        <name>S-adenosyl-L-methionine</name>
        <dbReference type="ChEBI" id="CHEBI:59789"/>
    </ligand>
</feature>
<accession>A0A023B6S7</accession>
<evidence type="ECO:0000256" key="8">
    <source>
        <dbReference type="ARBA" id="ARBA00023242"/>
    </source>
</evidence>
<dbReference type="Gene3D" id="3.40.50.150">
    <property type="entry name" value="Vaccinia Virus protein VP39"/>
    <property type="match status" value="1"/>
</dbReference>
<keyword evidence="2 9" id="KW-0820">tRNA-binding</keyword>
<dbReference type="PROSITE" id="PS51625">
    <property type="entry name" value="SAM_MT_TRMB"/>
    <property type="match status" value="1"/>
</dbReference>
<keyword evidence="4 9" id="KW-0808">Transferase</keyword>
<dbReference type="InterPro" id="IPR003358">
    <property type="entry name" value="tRNA_(Gua-N-7)_MeTrfase_Trmb"/>
</dbReference>
<comment type="similarity">
    <text evidence="9">Belongs to the class I-like SAM-binding methyltransferase superfamily. TrmB family.</text>
</comment>
<feature type="binding site" evidence="9">
    <location>
        <position position="76"/>
    </location>
    <ligand>
        <name>S-adenosyl-L-methionine</name>
        <dbReference type="ChEBI" id="CHEBI:59789"/>
    </ligand>
</feature>
<reference evidence="10" key="1">
    <citation type="submission" date="2013-12" db="EMBL/GenBank/DDBJ databases">
        <authorList>
            <person name="Omoto C.K."/>
            <person name="Sibley D."/>
            <person name="Venepally P."/>
            <person name="Hadjithomas M."/>
            <person name="Karamycheva S."/>
            <person name="Brunk B."/>
            <person name="Roos D."/>
            <person name="Caler E."/>
            <person name="Lorenzi H."/>
        </authorList>
    </citation>
    <scope>NUCLEOTIDE SEQUENCE</scope>
</reference>
<dbReference type="PANTHER" id="PTHR23417:SF16">
    <property type="entry name" value="TRNA (GUANINE-N(7)-)-METHYLTRANSFERASE"/>
    <property type="match status" value="1"/>
</dbReference>
<dbReference type="GO" id="GO:0043527">
    <property type="term" value="C:tRNA methyltransferase complex"/>
    <property type="evidence" value="ECO:0007669"/>
    <property type="project" value="TreeGrafter"/>
</dbReference>
<dbReference type="EMBL" id="AFNH02000578">
    <property type="protein sequence ID" value="EZG66720.1"/>
    <property type="molecule type" value="Genomic_DNA"/>
</dbReference>
<keyword evidence="8 9" id="KW-0539">Nucleus</keyword>
<keyword evidence="5 9" id="KW-0949">S-adenosyl-L-methionine</keyword>
<dbReference type="InterPro" id="IPR025763">
    <property type="entry name" value="Trm8_euk"/>
</dbReference>
<evidence type="ECO:0000256" key="7">
    <source>
        <dbReference type="ARBA" id="ARBA00022884"/>
    </source>
</evidence>
<dbReference type="VEuPathDB" id="CryptoDB:GNI_077060"/>
<keyword evidence="7 9" id="KW-0694">RNA-binding</keyword>
<keyword evidence="3 9" id="KW-0489">Methyltransferase</keyword>
<evidence type="ECO:0000313" key="10">
    <source>
        <dbReference type="EMBL" id="EZG66720.1"/>
    </source>
</evidence>
<feature type="active site" evidence="9">
    <location>
        <position position="164"/>
    </location>
</feature>
<dbReference type="AlphaFoldDB" id="A0A023B6S7"/>
<evidence type="ECO:0000256" key="3">
    <source>
        <dbReference type="ARBA" id="ARBA00022603"/>
    </source>
</evidence>
<comment type="caution">
    <text evidence="10">The sequence shown here is derived from an EMBL/GenBank/DDBJ whole genome shotgun (WGS) entry which is preliminary data.</text>
</comment>
<organism evidence="10 11">
    <name type="scientific">Gregarina niphandrodes</name>
    <name type="common">Septate eugregarine</name>
    <dbReference type="NCBI Taxonomy" id="110365"/>
    <lineage>
        <taxon>Eukaryota</taxon>
        <taxon>Sar</taxon>
        <taxon>Alveolata</taxon>
        <taxon>Apicomplexa</taxon>
        <taxon>Conoidasida</taxon>
        <taxon>Gregarinasina</taxon>
        <taxon>Eugregarinorida</taxon>
        <taxon>Gregarinidae</taxon>
        <taxon>Gregarina</taxon>
    </lineage>
</organism>
<evidence type="ECO:0000256" key="2">
    <source>
        <dbReference type="ARBA" id="ARBA00022555"/>
    </source>
</evidence>
<dbReference type="GO" id="GO:0000049">
    <property type="term" value="F:tRNA binding"/>
    <property type="evidence" value="ECO:0007669"/>
    <property type="project" value="UniProtKB-UniRule"/>
</dbReference>
<dbReference type="GO" id="GO:0005634">
    <property type="term" value="C:nucleus"/>
    <property type="evidence" value="ECO:0007669"/>
    <property type="project" value="UniProtKB-SubCell"/>
</dbReference>
<keyword evidence="11" id="KW-1185">Reference proteome</keyword>
<name>A0A023B6S7_GRENI</name>
<dbReference type="InterPro" id="IPR029063">
    <property type="entry name" value="SAM-dependent_MTases_sf"/>
</dbReference>
<dbReference type="UniPathway" id="UPA00989"/>
<protein>
    <recommendedName>
        <fullName evidence="9">tRNA (guanine-N(7)-)-methyltransferase</fullName>
        <ecNumber evidence="9">2.1.1.33</ecNumber>
    </recommendedName>
    <alternativeName>
        <fullName evidence="9">tRNA (guanine(46)-N(7))-methyltransferase</fullName>
    </alternativeName>
    <alternativeName>
        <fullName evidence="9">tRNA(m7G46)-methyltransferase</fullName>
    </alternativeName>
</protein>
<comment type="subcellular location">
    <subcellularLocation>
        <location evidence="9">Nucleus</location>
    </subcellularLocation>
</comment>
<dbReference type="CDD" id="cd02440">
    <property type="entry name" value="AdoMet_MTases"/>
    <property type="match status" value="1"/>
</dbReference>
<comment type="pathway">
    <text evidence="9">tRNA modification; N(7)-methylguanine-tRNA biosynthesis.</text>
</comment>
<dbReference type="PANTHER" id="PTHR23417">
    <property type="entry name" value="3-DEOXY-D-MANNO-OCTULOSONIC-ACID TRANSFERASE/TRNA GUANINE-N 7 - -METHYLTRANSFERASE"/>
    <property type="match status" value="1"/>
</dbReference>
<feature type="binding site" evidence="9">
    <location>
        <begin position="99"/>
        <end position="100"/>
    </location>
    <ligand>
        <name>S-adenosyl-L-methionine</name>
        <dbReference type="ChEBI" id="CHEBI:59789"/>
    </ligand>
</feature>
<evidence type="ECO:0000256" key="6">
    <source>
        <dbReference type="ARBA" id="ARBA00022694"/>
    </source>
</evidence>
<dbReference type="GO" id="GO:0008176">
    <property type="term" value="F:tRNA (guanine(46)-N7)-methyltransferase activity"/>
    <property type="evidence" value="ECO:0007669"/>
    <property type="project" value="UniProtKB-UniRule"/>
</dbReference>
<dbReference type="SUPFAM" id="SSF53335">
    <property type="entry name" value="S-adenosyl-L-methionine-dependent methyltransferases"/>
    <property type="match status" value="1"/>
</dbReference>
<dbReference type="RefSeq" id="XP_011130514.1">
    <property type="nucleotide sequence ID" value="XM_011132212.1"/>
</dbReference>
<gene>
    <name evidence="10" type="ORF">GNI_077060</name>
</gene>
<evidence type="ECO:0000256" key="9">
    <source>
        <dbReference type="HAMAP-Rule" id="MF_03055"/>
    </source>
</evidence>
<dbReference type="OrthoDB" id="47276at2759"/>
<feature type="binding site" evidence="9">
    <location>
        <begin position="141"/>
        <end position="142"/>
    </location>
    <ligand>
        <name>S-adenosyl-L-methionine</name>
        <dbReference type="ChEBI" id="CHEBI:59789"/>
    </ligand>
</feature>
<dbReference type="eggNOG" id="KOG3115">
    <property type="taxonomic scope" value="Eukaryota"/>
</dbReference>
<keyword evidence="6 9" id="KW-0819">tRNA processing</keyword>
<sequence>MCEHVCAGVSHCNPLSDAYIGYPLSPDHVDWSVHYPFYFTGERGKAPLPNSEKEPVVYDPDVRPCQSFTVDFIDIGCGFGGMCYELARQYPDKIILGMEIRDKVATFVSKKIHAYRQQQVGQNSVDGQYSTYENCAVLRTNAMKFLSNYLRKGSLEKAFFLFPDPQFKRNKWRRRIVTPQLLSLYAYHLKETEGRLYFVTDVHDLFVWIEHSCQKHPLFKRIPEEQCLDDPAYTAMFNTTDECKKAIRLNQKLFGACYQRLPNTRSLLTPNNS</sequence>
<dbReference type="GeneID" id="22912800"/>